<keyword evidence="7" id="KW-0653">Protein transport</keyword>
<dbReference type="GO" id="GO:0051028">
    <property type="term" value="P:mRNA transport"/>
    <property type="evidence" value="ECO:0007669"/>
    <property type="project" value="UniProtKB-KW"/>
</dbReference>
<dbReference type="SUPFAM" id="SSF54648">
    <property type="entry name" value="DLC"/>
    <property type="match status" value="1"/>
</dbReference>
<dbReference type="PANTHER" id="PTHR11886:SF49">
    <property type="entry name" value="DYNEIN LIGHT CHAIN"/>
    <property type="match status" value="1"/>
</dbReference>
<comment type="caution">
    <text evidence="11">The sequence shown here is derived from an EMBL/GenBank/DDBJ whole genome shotgun (WGS) entry which is preliminary data.</text>
</comment>
<evidence type="ECO:0000256" key="2">
    <source>
        <dbReference type="ARBA" id="ARBA00004245"/>
    </source>
</evidence>
<dbReference type="EMBL" id="JANJYJ010000007">
    <property type="protein sequence ID" value="KAK3198982.1"/>
    <property type="molecule type" value="Genomic_DNA"/>
</dbReference>
<gene>
    <name evidence="11" type="ORF">Dsin_022397</name>
</gene>
<evidence type="ECO:0000256" key="4">
    <source>
        <dbReference type="ARBA" id="ARBA00022490"/>
    </source>
</evidence>
<dbReference type="AlphaFoldDB" id="A0AAE0A2D2"/>
<accession>A0AAE0A2D2</accession>
<evidence type="ECO:0000313" key="12">
    <source>
        <dbReference type="Proteomes" id="UP001281410"/>
    </source>
</evidence>
<dbReference type="GO" id="GO:0045505">
    <property type="term" value="F:dynein intermediate chain binding"/>
    <property type="evidence" value="ECO:0007669"/>
    <property type="project" value="TreeGrafter"/>
</dbReference>
<dbReference type="Gene3D" id="3.30.740.10">
    <property type="entry name" value="Protein Inhibitor Of Neuronal Nitric Oxide Synthase"/>
    <property type="match status" value="1"/>
</dbReference>
<dbReference type="GO" id="GO:0005634">
    <property type="term" value="C:nucleus"/>
    <property type="evidence" value="ECO:0007669"/>
    <property type="project" value="UniProtKB-SubCell"/>
</dbReference>
<evidence type="ECO:0000256" key="7">
    <source>
        <dbReference type="ARBA" id="ARBA00022927"/>
    </source>
</evidence>
<dbReference type="GO" id="GO:0005868">
    <property type="term" value="C:cytoplasmic dynein complex"/>
    <property type="evidence" value="ECO:0007669"/>
    <property type="project" value="TreeGrafter"/>
</dbReference>
<proteinExistence type="inferred from homology"/>
<dbReference type="GO" id="GO:0015031">
    <property type="term" value="P:protein transport"/>
    <property type="evidence" value="ECO:0007669"/>
    <property type="project" value="UniProtKB-KW"/>
</dbReference>
<keyword evidence="5 10" id="KW-0493">Microtubule</keyword>
<protein>
    <recommendedName>
        <fullName evidence="10">Dynein light chain</fullName>
    </recommendedName>
</protein>
<dbReference type="Pfam" id="PF01221">
    <property type="entry name" value="Dynein_light"/>
    <property type="match status" value="1"/>
</dbReference>
<comment type="similarity">
    <text evidence="10">Belongs to the dynein light chain family.</text>
</comment>
<keyword evidence="10" id="KW-0243">Dynein</keyword>
<evidence type="ECO:0000256" key="8">
    <source>
        <dbReference type="ARBA" id="ARBA00023212"/>
    </source>
</evidence>
<evidence type="ECO:0000256" key="10">
    <source>
        <dbReference type="RuleBase" id="RU365010"/>
    </source>
</evidence>
<keyword evidence="12" id="KW-1185">Reference proteome</keyword>
<keyword evidence="8 10" id="KW-0206">Cytoskeleton</keyword>
<keyword evidence="4 10" id="KW-0963">Cytoplasm</keyword>
<keyword evidence="6" id="KW-0509">mRNA transport</keyword>
<evidence type="ECO:0000256" key="1">
    <source>
        <dbReference type="ARBA" id="ARBA00004123"/>
    </source>
</evidence>
<organism evidence="11 12">
    <name type="scientific">Dipteronia sinensis</name>
    <dbReference type="NCBI Taxonomy" id="43782"/>
    <lineage>
        <taxon>Eukaryota</taxon>
        <taxon>Viridiplantae</taxon>
        <taxon>Streptophyta</taxon>
        <taxon>Embryophyta</taxon>
        <taxon>Tracheophyta</taxon>
        <taxon>Spermatophyta</taxon>
        <taxon>Magnoliopsida</taxon>
        <taxon>eudicotyledons</taxon>
        <taxon>Gunneridae</taxon>
        <taxon>Pentapetalae</taxon>
        <taxon>rosids</taxon>
        <taxon>malvids</taxon>
        <taxon>Sapindales</taxon>
        <taxon>Sapindaceae</taxon>
        <taxon>Hippocastanoideae</taxon>
        <taxon>Acereae</taxon>
        <taxon>Dipteronia</taxon>
    </lineage>
</organism>
<evidence type="ECO:0000256" key="9">
    <source>
        <dbReference type="ARBA" id="ARBA00023242"/>
    </source>
</evidence>
<keyword evidence="10" id="KW-0505">Motor protein</keyword>
<keyword evidence="3" id="KW-0813">Transport</keyword>
<dbReference type="GO" id="GO:0005874">
    <property type="term" value="C:microtubule"/>
    <property type="evidence" value="ECO:0007669"/>
    <property type="project" value="UniProtKB-KW"/>
</dbReference>
<dbReference type="SMART" id="SM01375">
    <property type="entry name" value="Dynein_light"/>
    <property type="match status" value="1"/>
</dbReference>
<dbReference type="InterPro" id="IPR001372">
    <property type="entry name" value="Dynein_light_chain_typ-1/2"/>
</dbReference>
<dbReference type="GO" id="GO:0007017">
    <property type="term" value="P:microtubule-based process"/>
    <property type="evidence" value="ECO:0007669"/>
    <property type="project" value="InterPro"/>
</dbReference>
<dbReference type="PANTHER" id="PTHR11886">
    <property type="entry name" value="DYNEIN LIGHT CHAIN"/>
    <property type="match status" value="1"/>
</dbReference>
<reference evidence="11" key="1">
    <citation type="journal article" date="2023" name="Plant J.">
        <title>Genome sequences and population genomics provide insights into the demographic history, inbreeding, and mutation load of two 'living fossil' tree species of Dipteronia.</title>
        <authorList>
            <person name="Feng Y."/>
            <person name="Comes H.P."/>
            <person name="Chen J."/>
            <person name="Zhu S."/>
            <person name="Lu R."/>
            <person name="Zhang X."/>
            <person name="Li P."/>
            <person name="Qiu J."/>
            <person name="Olsen K.M."/>
            <person name="Qiu Y."/>
        </authorList>
    </citation>
    <scope>NUCLEOTIDE SEQUENCE</scope>
    <source>
        <strain evidence="11">NBL</strain>
    </source>
</reference>
<keyword evidence="9" id="KW-0539">Nucleus</keyword>
<dbReference type="InterPro" id="IPR037177">
    <property type="entry name" value="DLC_sf"/>
</dbReference>
<dbReference type="CDD" id="cd21452">
    <property type="entry name" value="DLC-like_DYNLL1_DYNLL2"/>
    <property type="match status" value="1"/>
</dbReference>
<dbReference type="FunFam" id="3.30.740.10:FF:000005">
    <property type="entry name" value="Dynein light chain"/>
    <property type="match status" value="1"/>
</dbReference>
<evidence type="ECO:0000313" key="11">
    <source>
        <dbReference type="EMBL" id="KAK3198982.1"/>
    </source>
</evidence>
<evidence type="ECO:0000256" key="5">
    <source>
        <dbReference type="ARBA" id="ARBA00022701"/>
    </source>
</evidence>
<comment type="subcellular location">
    <subcellularLocation>
        <location evidence="2 10">Cytoplasm</location>
        <location evidence="2 10">Cytoskeleton</location>
    </subcellularLocation>
    <subcellularLocation>
        <location evidence="1">Nucleus</location>
    </subcellularLocation>
</comment>
<evidence type="ECO:0000256" key="3">
    <source>
        <dbReference type="ARBA" id="ARBA00022448"/>
    </source>
</evidence>
<evidence type="ECO:0000256" key="6">
    <source>
        <dbReference type="ARBA" id="ARBA00022816"/>
    </source>
</evidence>
<dbReference type="Proteomes" id="UP001281410">
    <property type="component" value="Unassembled WGS sequence"/>
</dbReference>
<name>A0AAE0A2D2_9ROSI</name>
<sequence length="128" mass="14344">MENRKTRSREELEEEVNLAAAAITLNVRLRSSDMPVYMQQRALRLTRSLLDSSSSPKTTSRPNPTHIARAIKKEFDLLYGPAWHCVVGTGFGSFVTHSPGGFIYFSLDDSLSVLLFKTEVQLVTEPNT</sequence>